<dbReference type="RefSeq" id="WP_034538075.1">
    <property type="nucleotide sequence ID" value="NZ_CAMBON010000048.1"/>
</dbReference>
<keyword evidence="3" id="KW-1185">Reference proteome</keyword>
<feature type="domain" description="HNH endonuclease 5" evidence="1">
    <location>
        <begin position="9"/>
        <end position="52"/>
    </location>
</feature>
<reference evidence="2 3" key="1">
    <citation type="submission" date="2019-07" db="EMBL/GenBank/DDBJ databases">
        <title>Draft Genome Sequences of Bacteroides pyogenes Strains Isolated from the Uterus Holstein Dairy Cows with Metritis.</title>
        <authorList>
            <person name="Cunha F."/>
            <person name="Galvao K.N."/>
            <person name="Jeon S.J."/>
            <person name="Jeong K.C."/>
        </authorList>
    </citation>
    <scope>NUCLEOTIDE SEQUENCE [LARGE SCALE GENOMIC DNA]</scope>
    <source>
        <strain evidence="2 3">KG-31</strain>
    </source>
</reference>
<gene>
    <name evidence="2" type="ORF">FNJ60_06535</name>
</gene>
<name>A0A5D3F1V0_9BACE</name>
<organism evidence="2 3">
    <name type="scientific">Bacteroides pyogenes</name>
    <dbReference type="NCBI Taxonomy" id="310300"/>
    <lineage>
        <taxon>Bacteria</taxon>
        <taxon>Pseudomonadati</taxon>
        <taxon>Bacteroidota</taxon>
        <taxon>Bacteroidia</taxon>
        <taxon>Bacteroidales</taxon>
        <taxon>Bacteroidaceae</taxon>
        <taxon>Bacteroides</taxon>
    </lineage>
</organism>
<dbReference type="GO" id="GO:0004519">
    <property type="term" value="F:endonuclease activity"/>
    <property type="evidence" value="ECO:0007669"/>
    <property type="project" value="UniProtKB-KW"/>
</dbReference>
<keyword evidence="2" id="KW-0378">Hydrolase</keyword>
<dbReference type="Pfam" id="PF14279">
    <property type="entry name" value="HNH_5"/>
    <property type="match status" value="1"/>
</dbReference>
<comment type="caution">
    <text evidence="2">The sequence shown here is derived from an EMBL/GenBank/DDBJ whole genome shotgun (WGS) entry which is preliminary data.</text>
</comment>
<dbReference type="Proteomes" id="UP000324383">
    <property type="component" value="Unassembled WGS sequence"/>
</dbReference>
<dbReference type="InterPro" id="IPR029471">
    <property type="entry name" value="HNH_5"/>
</dbReference>
<evidence type="ECO:0000259" key="1">
    <source>
        <dbReference type="Pfam" id="PF14279"/>
    </source>
</evidence>
<accession>A0A5D3F1V0</accession>
<proteinExistence type="predicted"/>
<protein>
    <submittedName>
        <fullName evidence="2">HNH endonuclease</fullName>
    </submittedName>
</protein>
<evidence type="ECO:0000313" key="3">
    <source>
        <dbReference type="Proteomes" id="UP000324383"/>
    </source>
</evidence>
<dbReference type="AlphaFoldDB" id="A0A5D3F1V0"/>
<evidence type="ECO:0000313" key="2">
    <source>
        <dbReference type="EMBL" id="TYK33966.1"/>
    </source>
</evidence>
<dbReference type="EMBL" id="VKLW01000011">
    <property type="protein sequence ID" value="TYK33966.1"/>
    <property type="molecule type" value="Genomic_DNA"/>
</dbReference>
<keyword evidence="2" id="KW-0540">Nuclease</keyword>
<keyword evidence="2" id="KW-0255">Endonuclease</keyword>
<sequence>MKYTETGQCIWCGKKEPEVSFENKPHILPHSLGGDEIGFDICDDCNAYFGTATLGKPALDFVFLLQLLSQKASYKNQK</sequence>